<protein>
    <submittedName>
        <fullName evidence="1">Single-stranded DNA-binding protein</fullName>
    </submittedName>
</protein>
<comment type="caution">
    <text evidence="1">The sequence shown here is derived from an EMBL/GenBank/DDBJ whole genome shotgun (WGS) entry which is preliminary data.</text>
</comment>
<evidence type="ECO:0000313" key="2">
    <source>
        <dbReference type="Proteomes" id="UP000030008"/>
    </source>
</evidence>
<dbReference type="AlphaFoldDB" id="A0A099I032"/>
<evidence type="ECO:0000313" key="1">
    <source>
        <dbReference type="EMBL" id="KGJ51080.1"/>
    </source>
</evidence>
<reference evidence="1 2" key="1">
    <citation type="submission" date="2014-08" db="EMBL/GenBank/DDBJ databases">
        <title>Clostridium innocuum, an unnegligible vancomycin-resistant pathogen causing extra-intestinal infections.</title>
        <authorList>
            <person name="Feng Y."/>
            <person name="Chiu C.-H."/>
        </authorList>
    </citation>
    <scope>NUCLEOTIDE SEQUENCE [LARGE SCALE GENOMIC DNA]</scope>
    <source>
        <strain evidence="1 2">AN88</strain>
    </source>
</reference>
<organism evidence="1 2">
    <name type="scientific">Clostridium innocuum</name>
    <dbReference type="NCBI Taxonomy" id="1522"/>
    <lineage>
        <taxon>Bacteria</taxon>
        <taxon>Bacillati</taxon>
        <taxon>Bacillota</taxon>
        <taxon>Clostridia</taxon>
        <taxon>Eubacteriales</taxon>
        <taxon>Clostridiaceae</taxon>
        <taxon>Clostridium</taxon>
    </lineage>
</organism>
<proteinExistence type="predicted"/>
<dbReference type="Proteomes" id="UP000030008">
    <property type="component" value="Unassembled WGS sequence"/>
</dbReference>
<name>A0A099I032_CLOIN</name>
<sequence>MRLFMISGRIKDIRTRISATQRSFLNMHISSSDGASYEISMSYEQLLDNRPLEVGDSVMAKGQIVSHESENASGEVHLSYEFIADHITRY</sequence>
<gene>
    <name evidence="1" type="ORF">CIAN88_22635</name>
</gene>
<keyword evidence="1" id="KW-0238">DNA-binding</keyword>
<dbReference type="RefSeq" id="WP_044908472.1">
    <property type="nucleotide sequence ID" value="NZ_JQIF01000153.1"/>
</dbReference>
<dbReference type="EMBL" id="JQIF01000153">
    <property type="protein sequence ID" value="KGJ51080.1"/>
    <property type="molecule type" value="Genomic_DNA"/>
</dbReference>
<accession>A0A099I032</accession>
<dbReference type="GO" id="GO:0003677">
    <property type="term" value="F:DNA binding"/>
    <property type="evidence" value="ECO:0007669"/>
    <property type="project" value="UniProtKB-KW"/>
</dbReference>